<feature type="region of interest" description="Disordered" evidence="2">
    <location>
        <begin position="238"/>
        <end position="267"/>
    </location>
</feature>
<evidence type="ECO:0000313" key="4">
    <source>
        <dbReference type="Proteomes" id="UP001056336"/>
    </source>
</evidence>
<accession>A0ABY4QXH6</accession>
<evidence type="ECO:0000313" key="3">
    <source>
        <dbReference type="EMBL" id="UQX87526.1"/>
    </source>
</evidence>
<dbReference type="RefSeq" id="WP_249770131.1">
    <property type="nucleotide sequence ID" value="NZ_CP097332.1"/>
</dbReference>
<dbReference type="PANTHER" id="PTHR47505">
    <property type="entry name" value="DNA UTILIZATION PROTEIN YHGH"/>
    <property type="match status" value="1"/>
</dbReference>
<dbReference type="Proteomes" id="UP001056336">
    <property type="component" value="Chromosome"/>
</dbReference>
<reference evidence="3" key="2">
    <citation type="submission" date="2022-05" db="EMBL/GenBank/DDBJ databases">
        <authorList>
            <person name="Kim J.-S."/>
            <person name="Lee K."/>
            <person name="Suh M."/>
            <person name="Eom M."/>
            <person name="Kim J.-S."/>
            <person name="Kim D.-S."/>
            <person name="Ko S.-H."/>
            <person name="Shin Y."/>
            <person name="Lee J.-S."/>
        </authorList>
    </citation>
    <scope>NUCLEOTIDE SEQUENCE</scope>
    <source>
        <strain evidence="3">N237</strain>
    </source>
</reference>
<name>A0ABY4QXH6_9ACTN</name>
<dbReference type="PANTHER" id="PTHR47505:SF1">
    <property type="entry name" value="DNA UTILIZATION PROTEIN YHGH"/>
    <property type="match status" value="1"/>
</dbReference>
<evidence type="ECO:0000256" key="1">
    <source>
        <dbReference type="ARBA" id="ARBA00008007"/>
    </source>
</evidence>
<dbReference type="EMBL" id="CP097332">
    <property type="protein sequence ID" value="UQX87526.1"/>
    <property type="molecule type" value="Genomic_DNA"/>
</dbReference>
<sequence length="267" mass="28515">MTWMTWMTRTAGMTRMAGMAGMTKSLSELVFPLRCVVCGRAATAWCASCRPRPFAVTVTTDPVPIVAAARYDGAVRSALLAYKERRVLGLTDALGEYLHVALDAVDPAGRAVLVPVPSRASAARVRGGDHLLRLLRRTETVQPVARMLAVSPTVRDSAGLSEQQRRTNLDGRMWVVGPPPAVPLPLSGAGVPPLVLVDDIVTTASTIREAHRALSATGWPVLGAVVIAATQRRKPLIRPGNRASAAPRGRADRVTDLSPIRPEITAQ</sequence>
<dbReference type="InterPro" id="IPR000836">
    <property type="entry name" value="PRTase_dom"/>
</dbReference>
<dbReference type="InterPro" id="IPR029057">
    <property type="entry name" value="PRTase-like"/>
</dbReference>
<dbReference type="InterPro" id="IPR051910">
    <property type="entry name" value="ComF/GntX_DNA_util-trans"/>
</dbReference>
<keyword evidence="4" id="KW-1185">Reference proteome</keyword>
<proteinExistence type="inferred from homology"/>
<reference evidence="3" key="1">
    <citation type="journal article" date="2018" name="Int. J. Syst. Evol. Microbiol.">
        <title>Jatrophihabitans telluris sp. nov., isolated from sediment soil of lava forest wetlands and the emended description of the genus Jatrophihabitans.</title>
        <authorList>
            <person name="Lee K.C."/>
            <person name="Suh M.K."/>
            <person name="Eom M.K."/>
            <person name="Kim K.K."/>
            <person name="Kim J.S."/>
            <person name="Kim D.S."/>
            <person name="Ko S.H."/>
            <person name="Shin Y.K."/>
            <person name="Lee J.S."/>
        </authorList>
    </citation>
    <scope>NUCLEOTIDE SEQUENCE</scope>
    <source>
        <strain evidence="3">N237</strain>
    </source>
</reference>
<dbReference type="SUPFAM" id="SSF53271">
    <property type="entry name" value="PRTase-like"/>
    <property type="match status" value="1"/>
</dbReference>
<gene>
    <name evidence="3" type="ORF">M6D93_14620</name>
</gene>
<comment type="similarity">
    <text evidence="1">Belongs to the ComF/GntX family.</text>
</comment>
<organism evidence="3 4">
    <name type="scientific">Jatrophihabitans telluris</name>
    <dbReference type="NCBI Taxonomy" id="2038343"/>
    <lineage>
        <taxon>Bacteria</taxon>
        <taxon>Bacillati</taxon>
        <taxon>Actinomycetota</taxon>
        <taxon>Actinomycetes</taxon>
        <taxon>Jatrophihabitantales</taxon>
        <taxon>Jatrophihabitantaceae</taxon>
        <taxon>Jatrophihabitans</taxon>
    </lineage>
</organism>
<evidence type="ECO:0008006" key="5">
    <source>
        <dbReference type="Google" id="ProtNLM"/>
    </source>
</evidence>
<protein>
    <recommendedName>
        <fullName evidence="5">ComF family protein</fullName>
    </recommendedName>
</protein>
<evidence type="ECO:0000256" key="2">
    <source>
        <dbReference type="SAM" id="MobiDB-lite"/>
    </source>
</evidence>
<dbReference type="CDD" id="cd06223">
    <property type="entry name" value="PRTases_typeI"/>
    <property type="match status" value="1"/>
</dbReference>
<dbReference type="Gene3D" id="3.40.50.2020">
    <property type="match status" value="1"/>
</dbReference>